<dbReference type="EMBL" id="OU892285">
    <property type="protein sequence ID" value="CAG9773389.1"/>
    <property type="molecule type" value="Genomic_DNA"/>
</dbReference>
<keyword evidence="3" id="KW-1185">Reference proteome</keyword>
<sequence length="164" mass="18868">MSVGNKQHSNGVSFLINGKHLTFFECNEVCVLLIEEVEKRKGKTKEFSRETTTVLLDIRVSEKFKKLFNDKKNSKSQLWNKIAQEMVIMGFDLGDKMGEKCRQKFANLQKSYIAFKNNGRQTGAGAIDKPWYYDLIDGILRDKDTQIRDRSMDLLFAQPSTSTD</sequence>
<proteinExistence type="predicted"/>
<dbReference type="PANTHER" id="PTHR47595">
    <property type="entry name" value="HEAT SHOCK 70 KDA PROTEIN 14"/>
    <property type="match status" value="1"/>
</dbReference>
<dbReference type="InterPro" id="IPR044822">
    <property type="entry name" value="Myb_DNA-bind_4"/>
</dbReference>
<dbReference type="OrthoDB" id="6816023at2759"/>
<feature type="domain" description="Myb/SANT-like DNA-binding" evidence="1">
    <location>
        <begin position="46"/>
        <end position="133"/>
    </location>
</feature>
<protein>
    <recommendedName>
        <fullName evidence="1">Myb/SANT-like DNA-binding domain-containing protein</fullName>
    </recommendedName>
</protein>
<name>A0A9N9MYF5_9CUCU</name>
<dbReference type="AlphaFoldDB" id="A0A9N9MYF5"/>
<dbReference type="Proteomes" id="UP001152799">
    <property type="component" value="Chromosome 9"/>
</dbReference>
<accession>A0A9N9MYF5</accession>
<organism evidence="2 3">
    <name type="scientific">Ceutorhynchus assimilis</name>
    <name type="common">cabbage seed weevil</name>
    <dbReference type="NCBI Taxonomy" id="467358"/>
    <lineage>
        <taxon>Eukaryota</taxon>
        <taxon>Metazoa</taxon>
        <taxon>Ecdysozoa</taxon>
        <taxon>Arthropoda</taxon>
        <taxon>Hexapoda</taxon>
        <taxon>Insecta</taxon>
        <taxon>Pterygota</taxon>
        <taxon>Neoptera</taxon>
        <taxon>Endopterygota</taxon>
        <taxon>Coleoptera</taxon>
        <taxon>Polyphaga</taxon>
        <taxon>Cucujiformia</taxon>
        <taxon>Curculionidae</taxon>
        <taxon>Ceutorhynchinae</taxon>
        <taxon>Ceutorhynchus</taxon>
    </lineage>
</organism>
<gene>
    <name evidence="2" type="ORF">CEUTPL_LOCUS13780</name>
</gene>
<dbReference type="PANTHER" id="PTHR47595:SF1">
    <property type="entry name" value="MYB_SANT-LIKE DNA-BINDING DOMAIN-CONTAINING PROTEIN"/>
    <property type="match status" value="1"/>
</dbReference>
<reference evidence="2" key="1">
    <citation type="submission" date="2022-01" db="EMBL/GenBank/DDBJ databases">
        <authorList>
            <person name="King R."/>
        </authorList>
    </citation>
    <scope>NUCLEOTIDE SEQUENCE</scope>
</reference>
<evidence type="ECO:0000313" key="2">
    <source>
        <dbReference type="EMBL" id="CAG9773389.1"/>
    </source>
</evidence>
<dbReference type="Pfam" id="PF13837">
    <property type="entry name" value="Myb_DNA-bind_4"/>
    <property type="match status" value="1"/>
</dbReference>
<evidence type="ECO:0000259" key="1">
    <source>
        <dbReference type="Pfam" id="PF13837"/>
    </source>
</evidence>
<dbReference type="Gene3D" id="1.10.10.60">
    <property type="entry name" value="Homeodomain-like"/>
    <property type="match status" value="1"/>
</dbReference>
<evidence type="ECO:0000313" key="3">
    <source>
        <dbReference type="Proteomes" id="UP001152799"/>
    </source>
</evidence>